<keyword evidence="4" id="KW-1185">Reference proteome</keyword>
<keyword evidence="2" id="KW-0812">Transmembrane</keyword>
<evidence type="ECO:0000256" key="2">
    <source>
        <dbReference type="SAM" id="Phobius"/>
    </source>
</evidence>
<dbReference type="InParanoid" id="A0A0G4EVG5"/>
<feature type="compositionally biased region" description="Basic and acidic residues" evidence="1">
    <location>
        <begin position="365"/>
        <end position="375"/>
    </location>
</feature>
<sequence>MRSHPDFKPVILILALLAAAVWVVGVGRQLAGWWGGVWRYVKGAAGCMRGVVGRVLESRKFENLLLSRLALFIGGGLLDCVIAASYVKAVDHFWRGVSPSDPTLKCLYLGGRVVCNLIGFELCKRACLVKLSFDVEGGGSFIWLYHIVSHVLIGERGFFLFRDLWLFKPYSPFIVSLTLLQGLADILNDVFALLVWSKLVPLPMHFITHPLPQPQDCIGCSSEIKSVALASTHCIPHAHLCLCHDCVGKAKPPVCPICRRTPDVQWRLVPMQCPYLPAGLGLIHFAIHQTTRWLVYVGEVSTSTVARLTRRWTLRPRARGAKRRISGSEVERTPQPQSPPSERRISAASSASLSAADGEGSVAADEARGRDERRAGVASKGRPCQGGERKERDGRGGRTS</sequence>
<reference evidence="3 4" key="1">
    <citation type="submission" date="2014-11" db="EMBL/GenBank/DDBJ databases">
        <authorList>
            <person name="Zhu J."/>
            <person name="Qi W."/>
            <person name="Song R."/>
        </authorList>
    </citation>
    <scope>NUCLEOTIDE SEQUENCE [LARGE SCALE GENOMIC DNA]</scope>
</reference>
<organism evidence="3 4">
    <name type="scientific">Vitrella brassicaformis (strain CCMP3155)</name>
    <dbReference type="NCBI Taxonomy" id="1169540"/>
    <lineage>
        <taxon>Eukaryota</taxon>
        <taxon>Sar</taxon>
        <taxon>Alveolata</taxon>
        <taxon>Colpodellida</taxon>
        <taxon>Vitrellaceae</taxon>
        <taxon>Vitrella</taxon>
    </lineage>
</organism>
<feature type="compositionally biased region" description="Basic and acidic residues" evidence="1">
    <location>
        <begin position="387"/>
        <end position="400"/>
    </location>
</feature>
<dbReference type="EMBL" id="CDMY01000317">
    <property type="protein sequence ID" value="CEM02065.1"/>
    <property type="molecule type" value="Genomic_DNA"/>
</dbReference>
<accession>A0A0G4EVG5</accession>
<evidence type="ECO:0000313" key="4">
    <source>
        <dbReference type="Proteomes" id="UP000041254"/>
    </source>
</evidence>
<dbReference type="VEuPathDB" id="CryptoDB:Vbra_13452"/>
<name>A0A0G4EVG5_VITBC</name>
<evidence type="ECO:0008006" key="5">
    <source>
        <dbReference type="Google" id="ProtNLM"/>
    </source>
</evidence>
<feature type="transmembrane region" description="Helical" evidence="2">
    <location>
        <begin position="68"/>
        <end position="87"/>
    </location>
</feature>
<protein>
    <recommendedName>
        <fullName evidence="5">RING-type domain-containing protein</fullName>
    </recommendedName>
</protein>
<feature type="compositionally biased region" description="Low complexity" evidence="1">
    <location>
        <begin position="346"/>
        <end position="356"/>
    </location>
</feature>
<proteinExistence type="predicted"/>
<feature type="region of interest" description="Disordered" evidence="1">
    <location>
        <begin position="317"/>
        <end position="400"/>
    </location>
</feature>
<dbReference type="AlphaFoldDB" id="A0A0G4EVG5"/>
<evidence type="ECO:0000313" key="3">
    <source>
        <dbReference type="EMBL" id="CEM02065.1"/>
    </source>
</evidence>
<dbReference type="Proteomes" id="UP000041254">
    <property type="component" value="Unassembled WGS sequence"/>
</dbReference>
<gene>
    <name evidence="3" type="ORF">Vbra_13452</name>
</gene>
<evidence type="ECO:0000256" key="1">
    <source>
        <dbReference type="SAM" id="MobiDB-lite"/>
    </source>
</evidence>
<keyword evidence="2" id="KW-0472">Membrane</keyword>
<keyword evidence="2" id="KW-1133">Transmembrane helix</keyword>